<dbReference type="CDD" id="cd08563">
    <property type="entry name" value="GDPD_TtGDE_like"/>
    <property type="match status" value="1"/>
</dbReference>
<dbReference type="GO" id="GO:0008889">
    <property type="term" value="F:glycerophosphodiester phosphodiesterase activity"/>
    <property type="evidence" value="ECO:0007669"/>
    <property type="project" value="UniProtKB-EC"/>
</dbReference>
<dbReference type="PROSITE" id="PS50007">
    <property type="entry name" value="PIPLC_X_DOMAIN"/>
    <property type="match status" value="1"/>
</dbReference>
<gene>
    <name evidence="2" type="primary">glpQ1</name>
    <name evidence="2" type="ORF">RSSSTS7063_03527</name>
</gene>
<keyword evidence="3" id="KW-1185">Reference proteome</keyword>
<dbReference type="PROSITE" id="PS51704">
    <property type="entry name" value="GP_PDE"/>
    <property type="match status" value="1"/>
</dbReference>
<accession>A0A564W3M8</accession>
<sequence>MFIFFCNDTATTEIYTLSLHDALPIFYRGFSGEYPENTMLAFQKAVEAGCEGIELDVQLTKDLVPVIMHDEKVDRTTDGNGYIYDLTYAELCKLDCSYPDKFAGKFGRLQIPTLREYLEWMAEEEDLITNIELKNSVYYYGGMEEKVIDMICEYGLEDRIILSSFNNASIVLCRQSDETIAGGFLVEKYVDNAGVYARTCDVQYYHPNLEYLKEEHVRSCSQNGIGVNVWTVNEEEDMRRMKKWGVNSIITNYPDRGRAVEDED</sequence>
<dbReference type="InterPro" id="IPR030395">
    <property type="entry name" value="GP_PDE_dom"/>
</dbReference>
<evidence type="ECO:0000313" key="2">
    <source>
        <dbReference type="EMBL" id="VUX39240.1"/>
    </source>
</evidence>
<evidence type="ECO:0000313" key="3">
    <source>
        <dbReference type="Proteomes" id="UP000408482"/>
    </source>
</evidence>
<dbReference type="Gene3D" id="3.20.20.190">
    <property type="entry name" value="Phosphatidylinositol (PI) phosphodiesterase"/>
    <property type="match status" value="1"/>
</dbReference>
<evidence type="ECO:0000259" key="1">
    <source>
        <dbReference type="PROSITE" id="PS51704"/>
    </source>
</evidence>
<dbReference type="GO" id="GO:0006629">
    <property type="term" value="P:lipid metabolic process"/>
    <property type="evidence" value="ECO:0007669"/>
    <property type="project" value="InterPro"/>
</dbReference>
<dbReference type="EMBL" id="CABHNW010000086">
    <property type="protein sequence ID" value="VUX39240.1"/>
    <property type="molecule type" value="Genomic_DNA"/>
</dbReference>
<feature type="domain" description="GP-PDE" evidence="1">
    <location>
        <begin position="22"/>
        <end position="261"/>
    </location>
</feature>
<dbReference type="AlphaFoldDB" id="A0A564W3M8"/>
<dbReference type="EC" id="3.1.4.46" evidence="2"/>
<dbReference type="PANTHER" id="PTHR46211:SF1">
    <property type="entry name" value="GLYCEROPHOSPHODIESTER PHOSPHODIESTERASE, CYTOPLASMIC"/>
    <property type="match status" value="1"/>
</dbReference>
<dbReference type="PANTHER" id="PTHR46211">
    <property type="entry name" value="GLYCEROPHOSPHORYL DIESTER PHOSPHODIESTERASE"/>
    <property type="match status" value="1"/>
</dbReference>
<dbReference type="InterPro" id="IPR017946">
    <property type="entry name" value="PLC-like_Pdiesterase_TIM-brl"/>
</dbReference>
<protein>
    <submittedName>
        <fullName evidence="2">Putative glycerophosphoryl diester phosphodiesterase 1</fullName>
        <ecNumber evidence="2">3.1.4.46</ecNumber>
    </submittedName>
</protein>
<name>A0A564W3M8_9FIRM</name>
<organism evidence="2 3">
    <name type="scientific">Blautia luti</name>
    <dbReference type="NCBI Taxonomy" id="89014"/>
    <lineage>
        <taxon>Bacteria</taxon>
        <taxon>Bacillati</taxon>
        <taxon>Bacillota</taxon>
        <taxon>Clostridia</taxon>
        <taxon>Lachnospirales</taxon>
        <taxon>Lachnospiraceae</taxon>
        <taxon>Blautia</taxon>
    </lineage>
</organism>
<reference evidence="2 3" key="1">
    <citation type="submission" date="2019-07" db="EMBL/GenBank/DDBJ databases">
        <authorList>
            <person name="Hibberd C M."/>
            <person name="Gehrig L. J."/>
            <person name="Chang H.-W."/>
            <person name="Venkatesh S."/>
        </authorList>
    </citation>
    <scope>NUCLEOTIDE SEQUENCE [LARGE SCALE GENOMIC DNA]</scope>
    <source>
        <strain evidence="2">Blautia_luti_SSTS_Bg7063</strain>
    </source>
</reference>
<dbReference type="Proteomes" id="UP000408482">
    <property type="component" value="Unassembled WGS sequence"/>
</dbReference>
<keyword evidence="2" id="KW-0378">Hydrolase</keyword>
<proteinExistence type="predicted"/>
<dbReference type="SUPFAM" id="SSF51695">
    <property type="entry name" value="PLC-like phosphodiesterases"/>
    <property type="match status" value="1"/>
</dbReference>
<dbReference type="Pfam" id="PF03009">
    <property type="entry name" value="GDPD"/>
    <property type="match status" value="1"/>
</dbReference>